<sequence>MTPSSASTSPLCYEVAIVGNGPRGASLNMNAILVALAEAESFKAIQTRGNSFKVRFHTFEKKPWQKRAVGNAFSPTCHAAVNTPVVGPSDTQIPNLDKVQMQYANIVHRATDLGYYLGKHVESNWTDIMADYERVNTAAAACLRRATRLDGSVDVSLPCVTRGTLGTVLQSQFDTVIRDGSKAVPFLDFNFYYEVEVVSYDVTTNRSKPCLVTRPVRGGRMKKRIFDHIVLAGGTVLENPVSGRLLERTYLGEANFDDIRSFYRRLGLLLPDESLDPKARVLILGMGLSAIDKATVGSRSAGFARSSESDPSGFEMIDGEVDKYAGSFTMMSRSPCRFVAPRQVFHQRWLSPTYQPLSQLAVRAAFMDDSPSTLSRLLCVLYAAVARALGTTPDKNPLFLQTPLDFQLQTFEDNVRHLNSITPETGAQTWSGYLRSGMLSITHGGGVQGSKKHKDDGLLQQMTKGRDGFMVLRSMASHYSKPKVLASGSNADFVTAWERAVYPYVGASPVPVAHYFASMFKTGVSSHLKASFEELEICPETGKVKCGGQLFDCVLGSRVIPIHLKSKPRISRTSQLKESVPNKPALAKGRIYQNRNGELCNATELGIIGHGIIGKDEAGNTILQDANWLDTHSHASAVQTSPNIIKYIFTKAALTANGCQDAATEVQVRYATTLLSDSEYYKAANKLRQAHRELHETVAYCRFCTDLANGDASIFAAAFDRIETAASRDAFVRLHGGVLSDPNSCGARYFAHLRTIPPYKPKSRQEYYDDYIDFTCHEIHEIWTHVCRDLIEMKTEYTQEEKL</sequence>
<protein>
    <recommendedName>
        <fullName evidence="3">FAD/NAD(P)-binding domain-containing protein</fullName>
    </recommendedName>
</protein>
<evidence type="ECO:0000313" key="1">
    <source>
        <dbReference type="EMBL" id="PFH59929.1"/>
    </source>
</evidence>
<reference evidence="1 2" key="1">
    <citation type="journal article" date="2015" name="BMC Genomics">
        <title>Gene expression during zombie ant biting behavior reflects the complexity underlying fungal parasitic behavioral manipulation.</title>
        <authorList>
            <person name="de Bekker C."/>
            <person name="Ohm R.A."/>
            <person name="Loreto R.G."/>
            <person name="Sebastian A."/>
            <person name="Albert I."/>
            <person name="Merrow M."/>
            <person name="Brachmann A."/>
            <person name="Hughes D.P."/>
        </authorList>
    </citation>
    <scope>NUCLEOTIDE SEQUENCE [LARGE SCALE GENOMIC DNA]</scope>
    <source>
        <strain evidence="1 2">SC16a</strain>
    </source>
</reference>
<reference evidence="1 2" key="2">
    <citation type="journal article" date="2017" name="Sci. Rep.">
        <title>Ant-infecting Ophiocordyceps genomes reveal a high diversity of potential behavioral manipulation genes and a possible major role for enterotoxins.</title>
        <authorList>
            <person name="de Bekker C."/>
            <person name="Ohm R.A."/>
            <person name="Evans H.C."/>
            <person name="Brachmann A."/>
            <person name="Hughes D.P."/>
        </authorList>
    </citation>
    <scope>NUCLEOTIDE SEQUENCE [LARGE SCALE GENOMIC DNA]</scope>
    <source>
        <strain evidence="1 2">SC16a</strain>
    </source>
</reference>
<dbReference type="OrthoDB" id="4914474at2759"/>
<dbReference type="AlphaFoldDB" id="A0A2A9PEV6"/>
<accession>A0A2A9PEV6</accession>
<proteinExistence type="predicted"/>
<keyword evidence="2" id="KW-1185">Reference proteome</keyword>
<evidence type="ECO:0008006" key="3">
    <source>
        <dbReference type="Google" id="ProtNLM"/>
    </source>
</evidence>
<name>A0A2A9PEV6_OPHUN</name>
<organism evidence="1 2">
    <name type="scientific">Ophiocordyceps unilateralis</name>
    <name type="common">Zombie-ant fungus</name>
    <name type="synonym">Torrubia unilateralis</name>
    <dbReference type="NCBI Taxonomy" id="268505"/>
    <lineage>
        <taxon>Eukaryota</taxon>
        <taxon>Fungi</taxon>
        <taxon>Dikarya</taxon>
        <taxon>Ascomycota</taxon>
        <taxon>Pezizomycotina</taxon>
        <taxon>Sordariomycetes</taxon>
        <taxon>Hypocreomycetidae</taxon>
        <taxon>Hypocreales</taxon>
        <taxon>Ophiocordycipitaceae</taxon>
        <taxon>Ophiocordyceps</taxon>
    </lineage>
</organism>
<dbReference type="Proteomes" id="UP000037136">
    <property type="component" value="Unassembled WGS sequence"/>
</dbReference>
<gene>
    <name evidence="1" type="ORF">XA68_11698</name>
</gene>
<dbReference type="EMBL" id="LAZP02000163">
    <property type="protein sequence ID" value="PFH59929.1"/>
    <property type="molecule type" value="Genomic_DNA"/>
</dbReference>
<comment type="caution">
    <text evidence="1">The sequence shown here is derived from an EMBL/GenBank/DDBJ whole genome shotgun (WGS) entry which is preliminary data.</text>
</comment>
<evidence type="ECO:0000313" key="2">
    <source>
        <dbReference type="Proteomes" id="UP000037136"/>
    </source>
</evidence>